<keyword evidence="5" id="KW-1185">Reference proteome</keyword>
<dbReference type="InterPro" id="IPR036680">
    <property type="entry name" value="SPOR-like_sf"/>
</dbReference>
<dbReference type="Gene3D" id="3.30.70.1070">
    <property type="entry name" value="Sporulation related repeat"/>
    <property type="match status" value="1"/>
</dbReference>
<reference evidence="4 5" key="1">
    <citation type="submission" date="2019-07" db="EMBL/GenBank/DDBJ databases">
        <authorList>
            <person name="Park M."/>
        </authorList>
    </citation>
    <scope>NUCLEOTIDE SEQUENCE [LARGE SCALE GENOMIC DNA]</scope>
    <source>
        <strain evidence="4 5">KCTC32445</strain>
    </source>
</reference>
<dbReference type="EMBL" id="VKKU01000001">
    <property type="protein sequence ID" value="TSB04227.1"/>
    <property type="molecule type" value="Genomic_DNA"/>
</dbReference>
<dbReference type="SUPFAM" id="SSF110997">
    <property type="entry name" value="Sporulation related repeat"/>
    <property type="match status" value="1"/>
</dbReference>
<evidence type="ECO:0000313" key="5">
    <source>
        <dbReference type="Proteomes" id="UP000320160"/>
    </source>
</evidence>
<dbReference type="AlphaFoldDB" id="A0A553WHP7"/>
<comment type="caution">
    <text evidence="4">The sequence shown here is derived from an EMBL/GenBank/DDBJ whole genome shotgun (WGS) entry which is preliminary data.</text>
</comment>
<name>A0A553WHP7_9SPHN</name>
<dbReference type="PROSITE" id="PS51724">
    <property type="entry name" value="SPOR"/>
    <property type="match status" value="1"/>
</dbReference>
<gene>
    <name evidence="4" type="ORF">FOM92_01985</name>
</gene>
<evidence type="ECO:0000313" key="4">
    <source>
        <dbReference type="EMBL" id="TSB04227.1"/>
    </source>
</evidence>
<dbReference type="InterPro" id="IPR007730">
    <property type="entry name" value="SPOR-like_dom"/>
</dbReference>
<feature type="transmembrane region" description="Helical" evidence="2">
    <location>
        <begin position="42"/>
        <end position="63"/>
    </location>
</feature>
<protein>
    <submittedName>
        <fullName evidence="4">SPOR domain-containing protein</fullName>
    </submittedName>
</protein>
<accession>A0A553WHP7</accession>
<feature type="region of interest" description="Disordered" evidence="1">
    <location>
        <begin position="1"/>
        <end position="21"/>
    </location>
</feature>
<dbReference type="Pfam" id="PF05036">
    <property type="entry name" value="SPOR"/>
    <property type="match status" value="1"/>
</dbReference>
<evidence type="ECO:0000256" key="2">
    <source>
        <dbReference type="SAM" id="Phobius"/>
    </source>
</evidence>
<dbReference type="GO" id="GO:0042834">
    <property type="term" value="F:peptidoglycan binding"/>
    <property type="evidence" value="ECO:0007669"/>
    <property type="project" value="InterPro"/>
</dbReference>
<evidence type="ECO:0000256" key="1">
    <source>
        <dbReference type="SAM" id="MobiDB-lite"/>
    </source>
</evidence>
<keyword evidence="2" id="KW-1133">Transmembrane helix</keyword>
<dbReference type="OrthoDB" id="7390714at2"/>
<sequence length="229" mass="23238">MSDETNDNRNDEALGLEDPDRLPWLETADGYDYEEGASPLKVAGMVLGGLILLAAIVGGIYWAQHKQDGGKTGNGELIAAQEGDYKVKPEDAGGKTFEGEGDSAFAASEGTKTGATIAPAAKPAVATATPPAPAAAPAATKAAPNAAPPAGAVMVQLGAFGDSAKAEAAWAAFGKRFGFLAGTNRRIAEANVEGGRKVFRLQAVTANAAAAQQLCAKLKAAGENCLIVR</sequence>
<feature type="domain" description="SPOR" evidence="3">
    <location>
        <begin position="147"/>
        <end position="229"/>
    </location>
</feature>
<organism evidence="4 5">
    <name type="scientific">Sphingorhabdus contaminans</name>
    <dbReference type="NCBI Taxonomy" id="1343899"/>
    <lineage>
        <taxon>Bacteria</taxon>
        <taxon>Pseudomonadati</taxon>
        <taxon>Pseudomonadota</taxon>
        <taxon>Alphaproteobacteria</taxon>
        <taxon>Sphingomonadales</taxon>
        <taxon>Sphingomonadaceae</taxon>
        <taxon>Sphingorhabdus</taxon>
    </lineage>
</organism>
<dbReference type="Proteomes" id="UP000320160">
    <property type="component" value="Unassembled WGS sequence"/>
</dbReference>
<keyword evidence="2" id="KW-0812">Transmembrane</keyword>
<evidence type="ECO:0000259" key="3">
    <source>
        <dbReference type="PROSITE" id="PS51724"/>
    </source>
</evidence>
<keyword evidence="2" id="KW-0472">Membrane</keyword>
<dbReference type="RefSeq" id="WP_143775099.1">
    <property type="nucleotide sequence ID" value="NZ_VKKU01000001.1"/>
</dbReference>
<proteinExistence type="predicted"/>